<dbReference type="GO" id="GO:0031992">
    <property type="term" value="F:energy transducer activity"/>
    <property type="evidence" value="ECO:0007669"/>
    <property type="project" value="TreeGrafter"/>
</dbReference>
<keyword evidence="6" id="KW-0812">Transmembrane</keyword>
<dbReference type="EMBL" id="JAQSDF010000074">
    <property type="protein sequence ID" value="MDI1232305.1"/>
    <property type="molecule type" value="Genomic_DNA"/>
</dbReference>
<dbReference type="PANTHER" id="PTHR33446:SF2">
    <property type="entry name" value="PROTEIN TONB"/>
    <property type="match status" value="1"/>
</dbReference>
<dbReference type="PROSITE" id="PS52015">
    <property type="entry name" value="TONB_CTD"/>
    <property type="match status" value="1"/>
</dbReference>
<dbReference type="NCBIfam" id="TIGR01352">
    <property type="entry name" value="tonB_Cterm"/>
    <property type="match status" value="1"/>
</dbReference>
<name>A0AA43Q7T2_9GAMM</name>
<keyword evidence="4" id="KW-1003">Cell membrane</keyword>
<organism evidence="12 13">
    <name type="scientific">Candidatus Methylobacter titanis</name>
    <dbReference type="NCBI Taxonomy" id="3053457"/>
    <lineage>
        <taxon>Bacteria</taxon>
        <taxon>Pseudomonadati</taxon>
        <taxon>Pseudomonadota</taxon>
        <taxon>Gammaproteobacteria</taxon>
        <taxon>Methylococcales</taxon>
        <taxon>Methylococcaceae</taxon>
        <taxon>Methylobacter</taxon>
    </lineage>
</organism>
<evidence type="ECO:0000256" key="2">
    <source>
        <dbReference type="ARBA" id="ARBA00006555"/>
    </source>
</evidence>
<dbReference type="GO" id="GO:0055085">
    <property type="term" value="P:transmembrane transport"/>
    <property type="evidence" value="ECO:0007669"/>
    <property type="project" value="InterPro"/>
</dbReference>
<evidence type="ECO:0000256" key="3">
    <source>
        <dbReference type="ARBA" id="ARBA00022448"/>
    </source>
</evidence>
<dbReference type="GO" id="GO:0015031">
    <property type="term" value="P:protein transport"/>
    <property type="evidence" value="ECO:0007669"/>
    <property type="project" value="UniProtKB-KW"/>
</dbReference>
<gene>
    <name evidence="12" type="ORF">PSU93_14265</name>
</gene>
<keyword evidence="8" id="KW-1133">Transmembrane helix</keyword>
<protein>
    <submittedName>
        <fullName evidence="12">Energy transducer TonB</fullName>
    </submittedName>
</protein>
<dbReference type="Gene3D" id="3.30.1150.10">
    <property type="match status" value="1"/>
</dbReference>
<dbReference type="InterPro" id="IPR006260">
    <property type="entry name" value="TonB/TolA_C"/>
</dbReference>
<feature type="domain" description="TonB C-terminal" evidence="11">
    <location>
        <begin position="182"/>
        <end position="274"/>
    </location>
</feature>
<keyword evidence="7" id="KW-0653">Protein transport</keyword>
<keyword evidence="5" id="KW-0997">Cell inner membrane</keyword>
<evidence type="ECO:0000259" key="11">
    <source>
        <dbReference type="PROSITE" id="PS52015"/>
    </source>
</evidence>
<accession>A0AA43Q7T2</accession>
<comment type="similarity">
    <text evidence="2">Belongs to the TonB family.</text>
</comment>
<dbReference type="InterPro" id="IPR037682">
    <property type="entry name" value="TonB_C"/>
</dbReference>
<dbReference type="PANTHER" id="PTHR33446">
    <property type="entry name" value="PROTEIN TONB-RELATED"/>
    <property type="match status" value="1"/>
</dbReference>
<evidence type="ECO:0000256" key="7">
    <source>
        <dbReference type="ARBA" id="ARBA00022927"/>
    </source>
</evidence>
<dbReference type="GO" id="GO:0098797">
    <property type="term" value="C:plasma membrane protein complex"/>
    <property type="evidence" value="ECO:0007669"/>
    <property type="project" value="TreeGrafter"/>
</dbReference>
<sequence>MRHRQMAMLSKLGLAVFTKICFPVVANCYFLESRPTHTLGNIGHGRVMRINARAWVTLSLVLCAHLAVFSALRPQSQCLSVETIPEPIMVSLLRTPQQPMAPVTPIEKMQKPVKRSVKKPISKPVVPRITKTGMPVAPPAAQTTPPEAATSSASAEPETQSTNNKPAQRTNKAAADAQTYQSPSFNAAYLNNPAPHYPAVSRRLGEQGLVLLRVQVTEDGTAGSVELQTGSGSSRLDQAALEAVKKWQFVPAKRGEQSVSASVVVPIRFSIEEG</sequence>
<dbReference type="AlphaFoldDB" id="A0AA43Q7T2"/>
<evidence type="ECO:0000256" key="10">
    <source>
        <dbReference type="SAM" id="MobiDB-lite"/>
    </source>
</evidence>
<evidence type="ECO:0000313" key="12">
    <source>
        <dbReference type="EMBL" id="MDI1232305.1"/>
    </source>
</evidence>
<evidence type="ECO:0000256" key="8">
    <source>
        <dbReference type="ARBA" id="ARBA00022989"/>
    </source>
</evidence>
<dbReference type="InterPro" id="IPR051045">
    <property type="entry name" value="TonB-dependent_transducer"/>
</dbReference>
<keyword evidence="3" id="KW-0813">Transport</keyword>
<evidence type="ECO:0000256" key="5">
    <source>
        <dbReference type="ARBA" id="ARBA00022519"/>
    </source>
</evidence>
<keyword evidence="9" id="KW-0472">Membrane</keyword>
<dbReference type="Proteomes" id="UP001160519">
    <property type="component" value="Unassembled WGS sequence"/>
</dbReference>
<evidence type="ECO:0000256" key="9">
    <source>
        <dbReference type="ARBA" id="ARBA00023136"/>
    </source>
</evidence>
<evidence type="ECO:0000313" key="13">
    <source>
        <dbReference type="Proteomes" id="UP001160519"/>
    </source>
</evidence>
<dbReference type="Pfam" id="PF03544">
    <property type="entry name" value="TonB_C"/>
    <property type="match status" value="1"/>
</dbReference>
<dbReference type="SUPFAM" id="SSF74653">
    <property type="entry name" value="TolA/TonB C-terminal domain"/>
    <property type="match status" value="1"/>
</dbReference>
<feature type="region of interest" description="Disordered" evidence="10">
    <location>
        <begin position="129"/>
        <end position="177"/>
    </location>
</feature>
<feature type="compositionally biased region" description="Low complexity" evidence="10">
    <location>
        <begin position="139"/>
        <end position="162"/>
    </location>
</feature>
<reference evidence="12" key="1">
    <citation type="submission" date="2023-01" db="EMBL/GenBank/DDBJ databases">
        <title>Biogeochemical cycle of methane in antarctic sediments.</title>
        <authorList>
            <person name="Roldan D.M."/>
            <person name="Menes R.J."/>
        </authorList>
    </citation>
    <scope>NUCLEOTIDE SEQUENCE [LARGE SCALE GENOMIC DNA]</scope>
    <source>
        <strain evidence="12">K-2018 MAG008</strain>
    </source>
</reference>
<keyword evidence="13" id="KW-1185">Reference proteome</keyword>
<comment type="subcellular location">
    <subcellularLocation>
        <location evidence="1">Cell inner membrane</location>
        <topology evidence="1">Single-pass membrane protein</topology>
        <orientation evidence="1">Periplasmic side</orientation>
    </subcellularLocation>
</comment>
<evidence type="ECO:0000256" key="1">
    <source>
        <dbReference type="ARBA" id="ARBA00004383"/>
    </source>
</evidence>
<proteinExistence type="inferred from homology"/>
<evidence type="ECO:0000256" key="4">
    <source>
        <dbReference type="ARBA" id="ARBA00022475"/>
    </source>
</evidence>
<evidence type="ECO:0000256" key="6">
    <source>
        <dbReference type="ARBA" id="ARBA00022692"/>
    </source>
</evidence>
<comment type="caution">
    <text evidence="12">The sequence shown here is derived from an EMBL/GenBank/DDBJ whole genome shotgun (WGS) entry which is preliminary data.</text>
</comment>